<evidence type="ECO:0000256" key="8">
    <source>
        <dbReference type="PROSITE-ProRule" id="PRU00094"/>
    </source>
</evidence>
<dbReference type="PROSITE" id="PS00344">
    <property type="entry name" value="GATA_ZN_FINGER_1"/>
    <property type="match status" value="1"/>
</dbReference>
<keyword evidence="4" id="KW-0862">Zinc</keyword>
<dbReference type="SUPFAM" id="SSF57716">
    <property type="entry name" value="Glucocorticoid receptor-like (DNA-binding domain)"/>
    <property type="match status" value="1"/>
</dbReference>
<gene>
    <name evidence="11" type="ORF">niasHT_034524</name>
</gene>
<reference evidence="11 12" key="1">
    <citation type="submission" date="2024-10" db="EMBL/GenBank/DDBJ databases">
        <authorList>
            <person name="Kim D."/>
        </authorList>
    </citation>
    <scope>NUCLEOTIDE SEQUENCE [LARGE SCALE GENOMIC DNA]</scope>
    <source>
        <strain evidence="11">BH-2024</strain>
    </source>
</reference>
<evidence type="ECO:0000313" key="11">
    <source>
        <dbReference type="EMBL" id="KAL3072324.1"/>
    </source>
</evidence>
<dbReference type="InterPro" id="IPR000679">
    <property type="entry name" value="Znf_GATA"/>
</dbReference>
<proteinExistence type="predicted"/>
<dbReference type="PANTHER" id="PTHR10071">
    <property type="entry name" value="TRANSCRIPTION FACTOR GATA FAMILY MEMBER"/>
    <property type="match status" value="1"/>
</dbReference>
<evidence type="ECO:0000313" key="12">
    <source>
        <dbReference type="Proteomes" id="UP001620626"/>
    </source>
</evidence>
<feature type="region of interest" description="Disordered" evidence="9">
    <location>
        <begin position="1"/>
        <end position="20"/>
    </location>
</feature>
<dbReference type="CDD" id="cd00202">
    <property type="entry name" value="ZnF_GATA"/>
    <property type="match status" value="1"/>
</dbReference>
<dbReference type="PRINTS" id="PR00619">
    <property type="entry name" value="GATAZNFINGER"/>
</dbReference>
<evidence type="ECO:0000256" key="6">
    <source>
        <dbReference type="ARBA" id="ARBA00023163"/>
    </source>
</evidence>
<feature type="compositionally biased region" description="Low complexity" evidence="9">
    <location>
        <begin position="130"/>
        <end position="145"/>
    </location>
</feature>
<feature type="region of interest" description="Disordered" evidence="9">
    <location>
        <begin position="834"/>
        <end position="855"/>
    </location>
</feature>
<dbReference type="Pfam" id="PF00320">
    <property type="entry name" value="GATA"/>
    <property type="match status" value="1"/>
</dbReference>
<name>A0ABD2HX49_9BILA</name>
<dbReference type="PANTHER" id="PTHR10071:SF281">
    <property type="entry name" value="BOX A-BINDING FACTOR-RELATED"/>
    <property type="match status" value="1"/>
</dbReference>
<evidence type="ECO:0000256" key="1">
    <source>
        <dbReference type="ARBA" id="ARBA00004123"/>
    </source>
</evidence>
<feature type="region of interest" description="Disordered" evidence="9">
    <location>
        <begin position="124"/>
        <end position="150"/>
    </location>
</feature>
<dbReference type="EMBL" id="JBICBT010001330">
    <property type="protein sequence ID" value="KAL3072324.1"/>
    <property type="molecule type" value="Genomic_DNA"/>
</dbReference>
<dbReference type="SMART" id="SM00401">
    <property type="entry name" value="ZnF_GATA"/>
    <property type="match status" value="1"/>
</dbReference>
<evidence type="ECO:0000256" key="2">
    <source>
        <dbReference type="ARBA" id="ARBA00022723"/>
    </source>
</evidence>
<keyword evidence="7" id="KW-0539">Nucleus</keyword>
<dbReference type="InterPro" id="IPR013088">
    <property type="entry name" value="Znf_NHR/GATA"/>
</dbReference>
<sequence length="893" mass="94434">MEAAPVESNNSTIGTSSANNNNGIDGIGISSIDGIGISNNAIDGIGINGTGIGINNNGIGGITNNGIDGIGIVGGGQHFAVPPACSSSSSPGPAPGLLTMASSYATTTTLPPIGDFPIAHGPPVSQQMDSSCSATTSTASSGSTSLFQQMPNAGGISSGISSLGGHPQMELNTVRLYEEYTRQLLNNNNSTNTTTQLSVVTTSSSSNNCSNSIGTLNFSPSSSTNPPPMNVYMANPSINTMNNTGTFYAQQQHNSNSWNSQTPQYYIEPLNSYFADSSYFGQPSSMLGVGSASLDSLNAYGHFGPLFNGQQAFITGGIEAAAPMQYHHQQHHHHMVVGHHQHQSAALGGGGDFLMGSLVVHPLPSQQLAAAAATAADRECISCGGRLYEAESVRVDARGYAICEPCHEQQHQHHHHHHHQQQQQMELHLQQQPQQQLEIDGLASSQMGRVLYGPSMDNQQHQQKDDVLSSNAFAYQQIVGPQNITAALPPLISNKLNPSPIHYKTNENNQSQLEAKASAVKSAKSKPKNGTTKKLGASTSASPTKNQPPKGGRQNLVCSNCDGSSTTLWRRNQHGEPVCNACGLYYKLHHINRPLTMRKEARKNANGGGSQKKSGKKQAEPLNNQLIVGLSSSSSAKFELAPSVSAGASHYYIYEHQPPPPQAQLVPAALSVSAGTSSCSSSSSSSTLLFSSPFSSEQSLLQPPPPYHPTGAYLMDDFDQNHHHLHHNPLIIPEFQQQQEQSSSSSTTIGEQQQQHYLVMSSCNSGSSECNSTTTTITTTRNNLVNNNPSNNANNLLMPMMATNCCTESADADAIGAMPSSAAQIGKMDKALATNGSTTPPSNATAIGPTTTTTATASTTKILMPLTIETDHYHHPMRNEHDCCSEMGMANSV</sequence>
<dbReference type="AlphaFoldDB" id="A0ABD2HX49"/>
<feature type="compositionally biased region" description="Low complexity" evidence="9">
    <location>
        <begin position="421"/>
        <end position="435"/>
    </location>
</feature>
<keyword evidence="2" id="KW-0479">Metal-binding</keyword>
<keyword evidence="6" id="KW-0804">Transcription</keyword>
<evidence type="ECO:0000256" key="9">
    <source>
        <dbReference type="SAM" id="MobiDB-lite"/>
    </source>
</evidence>
<feature type="compositionally biased region" description="Polar residues" evidence="9">
    <location>
        <begin position="7"/>
        <end position="16"/>
    </location>
</feature>
<keyword evidence="5" id="KW-0805">Transcription regulation</keyword>
<feature type="compositionally biased region" description="Polar residues" evidence="9">
    <location>
        <begin position="834"/>
        <end position="843"/>
    </location>
</feature>
<feature type="region of interest" description="Disordered" evidence="9">
    <location>
        <begin position="411"/>
        <end position="435"/>
    </location>
</feature>
<accession>A0ABD2HX49</accession>
<comment type="subcellular location">
    <subcellularLocation>
        <location evidence="1">Nucleus</location>
    </subcellularLocation>
</comment>
<feature type="domain" description="GATA-type" evidence="10">
    <location>
        <begin position="552"/>
        <end position="605"/>
    </location>
</feature>
<dbReference type="Gene3D" id="3.30.50.10">
    <property type="entry name" value="Erythroid Transcription Factor GATA-1, subunit A"/>
    <property type="match status" value="1"/>
</dbReference>
<evidence type="ECO:0000259" key="10">
    <source>
        <dbReference type="PROSITE" id="PS50114"/>
    </source>
</evidence>
<feature type="compositionally biased region" description="Low complexity" evidence="9">
    <location>
        <begin position="844"/>
        <end position="855"/>
    </location>
</feature>
<feature type="region of interest" description="Disordered" evidence="9">
    <location>
        <begin position="601"/>
        <end position="621"/>
    </location>
</feature>
<organism evidence="11 12">
    <name type="scientific">Heterodera trifolii</name>
    <dbReference type="NCBI Taxonomy" id="157864"/>
    <lineage>
        <taxon>Eukaryota</taxon>
        <taxon>Metazoa</taxon>
        <taxon>Ecdysozoa</taxon>
        <taxon>Nematoda</taxon>
        <taxon>Chromadorea</taxon>
        <taxon>Rhabditida</taxon>
        <taxon>Tylenchina</taxon>
        <taxon>Tylenchomorpha</taxon>
        <taxon>Tylenchoidea</taxon>
        <taxon>Heteroderidae</taxon>
        <taxon>Heteroderinae</taxon>
        <taxon>Heterodera</taxon>
    </lineage>
</organism>
<dbReference type="GO" id="GO:0005634">
    <property type="term" value="C:nucleus"/>
    <property type="evidence" value="ECO:0007669"/>
    <property type="project" value="UniProtKB-SubCell"/>
</dbReference>
<evidence type="ECO:0000256" key="3">
    <source>
        <dbReference type="ARBA" id="ARBA00022771"/>
    </source>
</evidence>
<comment type="caution">
    <text evidence="11">The sequence shown here is derived from an EMBL/GenBank/DDBJ whole genome shotgun (WGS) entry which is preliminary data.</text>
</comment>
<dbReference type="Proteomes" id="UP001620626">
    <property type="component" value="Unassembled WGS sequence"/>
</dbReference>
<keyword evidence="3 8" id="KW-0863">Zinc-finger</keyword>
<dbReference type="InterPro" id="IPR039355">
    <property type="entry name" value="Transcription_factor_GATA"/>
</dbReference>
<protein>
    <recommendedName>
        <fullName evidence="10">GATA-type domain-containing protein</fullName>
    </recommendedName>
</protein>
<feature type="region of interest" description="Disordered" evidence="9">
    <location>
        <begin position="499"/>
        <end position="556"/>
    </location>
</feature>
<evidence type="ECO:0000256" key="5">
    <source>
        <dbReference type="ARBA" id="ARBA00023015"/>
    </source>
</evidence>
<dbReference type="PROSITE" id="PS50114">
    <property type="entry name" value="GATA_ZN_FINGER_2"/>
    <property type="match status" value="1"/>
</dbReference>
<evidence type="ECO:0000256" key="7">
    <source>
        <dbReference type="ARBA" id="ARBA00023242"/>
    </source>
</evidence>
<feature type="compositionally biased region" description="Polar residues" evidence="9">
    <location>
        <begin position="528"/>
        <end position="547"/>
    </location>
</feature>
<keyword evidence="12" id="KW-1185">Reference proteome</keyword>
<evidence type="ECO:0000256" key="4">
    <source>
        <dbReference type="ARBA" id="ARBA00022833"/>
    </source>
</evidence>
<dbReference type="GO" id="GO:0008270">
    <property type="term" value="F:zinc ion binding"/>
    <property type="evidence" value="ECO:0007669"/>
    <property type="project" value="UniProtKB-KW"/>
</dbReference>